<dbReference type="KEGG" id="plyc:GXP70_03650"/>
<feature type="domain" description="Copper amine oxidase-like N-terminal" evidence="2">
    <location>
        <begin position="34"/>
        <end position="140"/>
    </location>
</feature>
<protein>
    <recommendedName>
        <fullName evidence="2">Copper amine oxidase-like N-terminal domain-containing protein</fullName>
    </recommendedName>
</protein>
<dbReference type="Proteomes" id="UP000476064">
    <property type="component" value="Chromosome"/>
</dbReference>
<sequence length="399" mass="42349">MKKITALLVSVILLLAFSGLASAASAKPPISVWVGDREVAFDAPPMIANGTTYVEFKALFNVLGFTVAYDAKSKTITGKSASATLTLNAKTGAATVNGQASAKPVQLIVQDGRTLVPLRFVGESTGLLVDWNASAQTIKISAKGPSPADAKELQAYLAQMDAYDTAGDQAGILSLIDPASPFYAAIKTEGAPQEGDPVVRTTSKLQSIVSFDAAAAVIVISQHSAKVSGGFYLDNDCVMQLKLVRGPKNQWLLSDLALQQMNYVNTDDALSREADVPADEKAAILAVIDQETQASNDENMDAYKAVIDPDAPGIAEALKAAQTAMDTYDLKYTNEQVRIVDYSGDEAIVYIVQTVEKTKGPAFQDFRVSVVSTLHKTADGKWLDEGQGKIIKVEALPAV</sequence>
<dbReference type="InterPro" id="IPR012854">
    <property type="entry name" value="Cu_amine_oxidase-like_N"/>
</dbReference>
<feature type="signal peptide" evidence="1">
    <location>
        <begin position="1"/>
        <end position="23"/>
    </location>
</feature>
<dbReference type="AlphaFoldDB" id="A0A6C0G344"/>
<evidence type="ECO:0000313" key="3">
    <source>
        <dbReference type="EMBL" id="QHT59145.1"/>
    </source>
</evidence>
<evidence type="ECO:0000313" key="4">
    <source>
        <dbReference type="Proteomes" id="UP000476064"/>
    </source>
</evidence>
<evidence type="ECO:0000259" key="2">
    <source>
        <dbReference type="Pfam" id="PF07833"/>
    </source>
</evidence>
<dbReference type="InterPro" id="IPR032710">
    <property type="entry name" value="NTF2-like_dom_sf"/>
</dbReference>
<dbReference type="RefSeq" id="WP_162355213.1">
    <property type="nucleotide sequence ID" value="NZ_CP048209.1"/>
</dbReference>
<dbReference type="Gene3D" id="3.30.457.10">
    <property type="entry name" value="Copper amine oxidase-like, N-terminal domain"/>
    <property type="match status" value="1"/>
</dbReference>
<proteinExistence type="predicted"/>
<dbReference type="Pfam" id="PF07833">
    <property type="entry name" value="Cu_amine_oxidN1"/>
    <property type="match status" value="1"/>
</dbReference>
<name>A0A6C0G344_9BACL</name>
<keyword evidence="4" id="KW-1185">Reference proteome</keyword>
<evidence type="ECO:0000256" key="1">
    <source>
        <dbReference type="SAM" id="SignalP"/>
    </source>
</evidence>
<gene>
    <name evidence="3" type="ORF">GXP70_03650</name>
</gene>
<reference evidence="3 4" key="1">
    <citation type="submission" date="2020-01" db="EMBL/GenBank/DDBJ databases">
        <title>Paenibacillus sp. nov., isolated from tomato rhizosphere.</title>
        <authorList>
            <person name="Weon H.-Y."/>
            <person name="Lee S.A."/>
        </authorList>
    </citation>
    <scope>NUCLEOTIDE SEQUENCE [LARGE SCALE GENOMIC DNA]</scope>
    <source>
        <strain evidence="3 4">12200R-189</strain>
    </source>
</reference>
<feature type="chain" id="PRO_5025506899" description="Copper amine oxidase-like N-terminal domain-containing protein" evidence="1">
    <location>
        <begin position="24"/>
        <end position="399"/>
    </location>
</feature>
<dbReference type="SUPFAM" id="SSF54427">
    <property type="entry name" value="NTF2-like"/>
    <property type="match status" value="1"/>
</dbReference>
<keyword evidence="1" id="KW-0732">Signal</keyword>
<dbReference type="SUPFAM" id="SSF55383">
    <property type="entry name" value="Copper amine oxidase, domain N"/>
    <property type="match status" value="1"/>
</dbReference>
<dbReference type="EMBL" id="CP048209">
    <property type="protein sequence ID" value="QHT59145.1"/>
    <property type="molecule type" value="Genomic_DNA"/>
</dbReference>
<dbReference type="Gene3D" id="3.10.450.50">
    <property type="match status" value="1"/>
</dbReference>
<organism evidence="3 4">
    <name type="scientific">Paenibacillus lycopersici</name>
    <dbReference type="NCBI Taxonomy" id="2704462"/>
    <lineage>
        <taxon>Bacteria</taxon>
        <taxon>Bacillati</taxon>
        <taxon>Bacillota</taxon>
        <taxon>Bacilli</taxon>
        <taxon>Bacillales</taxon>
        <taxon>Paenibacillaceae</taxon>
        <taxon>Paenibacillus</taxon>
    </lineage>
</organism>
<accession>A0A6C0G344</accession>
<dbReference type="InterPro" id="IPR036582">
    <property type="entry name" value="Mao_N_sf"/>
</dbReference>